<proteinExistence type="inferred from homology"/>
<dbReference type="PANTHER" id="PTHR43085:SF1">
    <property type="entry name" value="PSEUDOURIDINE KINASE-RELATED"/>
    <property type="match status" value="1"/>
</dbReference>
<dbReference type="PROSITE" id="PS00583">
    <property type="entry name" value="PFKB_KINASES_1"/>
    <property type="match status" value="1"/>
</dbReference>
<accession>A0ABQ2N752</accession>
<evidence type="ECO:0000259" key="6">
    <source>
        <dbReference type="Pfam" id="PF00294"/>
    </source>
</evidence>
<dbReference type="InterPro" id="IPR050306">
    <property type="entry name" value="PfkB_Carbo_kinase"/>
</dbReference>
<sequence>MPASPTEPTEPTGPTASTGAAALVIGEALIDLIRRPGQPDDARVGGSPLNVAVGLSRLGVPVELLTHLGSDAYADLVTGHLDANGVRVAEGSVGPGATSTAAATIGPDGAATYDFAIDWALPGVPRRTPELVHTGSIGAVLAPGAEVVEETLQAVRGTATVSYDPNVRPQLMGDLHLARKQVEGLVGLADVVKASDEDAAWLYPDLTVADVVRHWLGLGPALVVVTRGGEGAYAGTVAEVAEVTAPRTTVADTIGAGDSFMAGLLAALSDAGLLGRAQEGALRSLAGEDLRRVLTFAAACAAVTVSRPGADPPRRAEMPD</sequence>
<dbReference type="InterPro" id="IPR002173">
    <property type="entry name" value="Carboh/pur_kinase_PfkB_CS"/>
</dbReference>
<dbReference type="PROSITE" id="PS00584">
    <property type="entry name" value="PFKB_KINASES_2"/>
    <property type="match status" value="1"/>
</dbReference>
<dbReference type="PANTHER" id="PTHR43085">
    <property type="entry name" value="HEXOKINASE FAMILY MEMBER"/>
    <property type="match status" value="1"/>
</dbReference>
<keyword evidence="5" id="KW-0067">ATP-binding</keyword>
<dbReference type="Proteomes" id="UP000655410">
    <property type="component" value="Unassembled WGS sequence"/>
</dbReference>
<evidence type="ECO:0000256" key="2">
    <source>
        <dbReference type="ARBA" id="ARBA00022679"/>
    </source>
</evidence>
<reference evidence="8" key="1">
    <citation type="journal article" date="2019" name="Int. J. Syst. Evol. Microbiol.">
        <title>The Global Catalogue of Microorganisms (GCM) 10K type strain sequencing project: providing services to taxonomists for standard genome sequencing and annotation.</title>
        <authorList>
            <consortium name="The Broad Institute Genomics Platform"/>
            <consortium name="The Broad Institute Genome Sequencing Center for Infectious Disease"/>
            <person name="Wu L."/>
            <person name="Ma J."/>
        </authorList>
    </citation>
    <scope>NUCLEOTIDE SEQUENCE [LARGE SCALE GENOMIC DNA]</scope>
    <source>
        <strain evidence="8">CGMCC 4.7371</strain>
    </source>
</reference>
<dbReference type="InterPro" id="IPR029056">
    <property type="entry name" value="Ribokinase-like"/>
</dbReference>
<keyword evidence="2" id="KW-0808">Transferase</keyword>
<organism evidence="7 8">
    <name type="scientific">Nocardioides phosphati</name>
    <dbReference type="NCBI Taxonomy" id="1867775"/>
    <lineage>
        <taxon>Bacteria</taxon>
        <taxon>Bacillati</taxon>
        <taxon>Actinomycetota</taxon>
        <taxon>Actinomycetes</taxon>
        <taxon>Propionibacteriales</taxon>
        <taxon>Nocardioidaceae</taxon>
        <taxon>Nocardioides</taxon>
    </lineage>
</organism>
<comment type="caution">
    <text evidence="7">The sequence shown here is derived from an EMBL/GenBank/DDBJ whole genome shotgun (WGS) entry which is preliminary data.</text>
</comment>
<name>A0ABQ2N752_9ACTN</name>
<dbReference type="Pfam" id="PF00294">
    <property type="entry name" value="PfkB"/>
    <property type="match status" value="1"/>
</dbReference>
<evidence type="ECO:0000256" key="3">
    <source>
        <dbReference type="ARBA" id="ARBA00022741"/>
    </source>
</evidence>
<feature type="domain" description="Carbohydrate kinase PfkB" evidence="6">
    <location>
        <begin position="23"/>
        <end position="312"/>
    </location>
</feature>
<dbReference type="SUPFAM" id="SSF53613">
    <property type="entry name" value="Ribokinase-like"/>
    <property type="match status" value="1"/>
</dbReference>
<keyword evidence="3" id="KW-0547">Nucleotide-binding</keyword>
<dbReference type="CDD" id="cd01167">
    <property type="entry name" value="bac_FRK"/>
    <property type="match status" value="1"/>
</dbReference>
<protein>
    <submittedName>
        <fullName evidence="7">Ribokinase</fullName>
    </submittedName>
</protein>
<evidence type="ECO:0000313" key="7">
    <source>
        <dbReference type="EMBL" id="GGO84560.1"/>
    </source>
</evidence>
<evidence type="ECO:0000313" key="8">
    <source>
        <dbReference type="Proteomes" id="UP000655410"/>
    </source>
</evidence>
<dbReference type="InterPro" id="IPR011611">
    <property type="entry name" value="PfkB_dom"/>
</dbReference>
<keyword evidence="4" id="KW-0418">Kinase</keyword>
<gene>
    <name evidence="7" type="ORF">GCM10011584_02420</name>
</gene>
<evidence type="ECO:0000256" key="5">
    <source>
        <dbReference type="ARBA" id="ARBA00022840"/>
    </source>
</evidence>
<evidence type="ECO:0000256" key="1">
    <source>
        <dbReference type="ARBA" id="ARBA00010688"/>
    </source>
</evidence>
<dbReference type="EMBL" id="BMNI01000001">
    <property type="protein sequence ID" value="GGO84560.1"/>
    <property type="molecule type" value="Genomic_DNA"/>
</dbReference>
<comment type="similarity">
    <text evidence="1">Belongs to the carbohydrate kinase PfkB family.</text>
</comment>
<evidence type="ECO:0000256" key="4">
    <source>
        <dbReference type="ARBA" id="ARBA00022777"/>
    </source>
</evidence>
<dbReference type="RefSeq" id="WP_188782090.1">
    <property type="nucleotide sequence ID" value="NZ_BMNI01000001.1"/>
</dbReference>
<dbReference type="Gene3D" id="3.40.1190.20">
    <property type="match status" value="1"/>
</dbReference>
<keyword evidence="8" id="KW-1185">Reference proteome</keyword>